<sequence>MAADSRRSHTDRVAGRHPGLCFWSCQNVCAEYDERGNWHERTGKREGNFKILSQGATKQQKGRKEIAKKGARETSDNKSNIIGKLEVLKRIYKRYTSQHT</sequence>
<organism evidence="2 3">
    <name type="scientific">Vigna unguiculata</name>
    <name type="common">Cowpea</name>
    <dbReference type="NCBI Taxonomy" id="3917"/>
    <lineage>
        <taxon>Eukaryota</taxon>
        <taxon>Viridiplantae</taxon>
        <taxon>Streptophyta</taxon>
        <taxon>Embryophyta</taxon>
        <taxon>Tracheophyta</taxon>
        <taxon>Spermatophyta</taxon>
        <taxon>Magnoliopsida</taxon>
        <taxon>eudicotyledons</taxon>
        <taxon>Gunneridae</taxon>
        <taxon>Pentapetalae</taxon>
        <taxon>rosids</taxon>
        <taxon>fabids</taxon>
        <taxon>Fabales</taxon>
        <taxon>Fabaceae</taxon>
        <taxon>Papilionoideae</taxon>
        <taxon>50 kb inversion clade</taxon>
        <taxon>NPAAA clade</taxon>
        <taxon>indigoferoid/millettioid clade</taxon>
        <taxon>Phaseoleae</taxon>
        <taxon>Vigna</taxon>
    </lineage>
</organism>
<dbReference type="AlphaFoldDB" id="A0A4D6NLZ2"/>
<evidence type="ECO:0000256" key="1">
    <source>
        <dbReference type="SAM" id="MobiDB-lite"/>
    </source>
</evidence>
<protein>
    <submittedName>
        <fullName evidence="2">Uncharacterized protein</fullName>
    </submittedName>
</protein>
<proteinExistence type="predicted"/>
<reference evidence="2 3" key="1">
    <citation type="submission" date="2019-04" db="EMBL/GenBank/DDBJ databases">
        <title>An improved genome assembly and genetic linkage map for asparagus bean, Vigna unguiculata ssp. sesquipedialis.</title>
        <authorList>
            <person name="Xia Q."/>
            <person name="Zhang R."/>
            <person name="Dong Y."/>
        </authorList>
    </citation>
    <scope>NUCLEOTIDE SEQUENCE [LARGE SCALE GENOMIC DNA]</scope>
    <source>
        <tissue evidence="2">Leaf</tissue>
    </source>
</reference>
<keyword evidence="3" id="KW-1185">Reference proteome</keyword>
<evidence type="ECO:0000313" key="3">
    <source>
        <dbReference type="Proteomes" id="UP000501690"/>
    </source>
</evidence>
<dbReference type="Proteomes" id="UP000501690">
    <property type="component" value="Linkage Group LG11"/>
</dbReference>
<feature type="region of interest" description="Disordered" evidence="1">
    <location>
        <begin position="45"/>
        <end position="75"/>
    </location>
</feature>
<feature type="compositionally biased region" description="Basic and acidic residues" evidence="1">
    <location>
        <begin position="62"/>
        <end position="75"/>
    </location>
</feature>
<name>A0A4D6NLZ2_VIGUN</name>
<dbReference type="EMBL" id="CP039355">
    <property type="protein sequence ID" value="QCE13951.1"/>
    <property type="molecule type" value="Genomic_DNA"/>
</dbReference>
<evidence type="ECO:0000313" key="2">
    <source>
        <dbReference type="EMBL" id="QCE13951.1"/>
    </source>
</evidence>
<gene>
    <name evidence="2" type="ORF">DEO72_LG11g949</name>
</gene>
<accession>A0A4D6NLZ2</accession>